<evidence type="ECO:0000313" key="2">
    <source>
        <dbReference type="EMBL" id="KAK9271649.1"/>
    </source>
</evidence>
<dbReference type="PANTHER" id="PTHR35094">
    <property type="entry name" value="LEUCINE-RICH REPEAT EXTENSIN-LIKE PROTEIN 2"/>
    <property type="match status" value="1"/>
</dbReference>
<accession>A0AAP0R7Y2</accession>
<feature type="transmembrane region" description="Helical" evidence="1">
    <location>
        <begin position="127"/>
        <end position="145"/>
    </location>
</feature>
<name>A0AAP0R7Y2_LIQFO</name>
<dbReference type="AlphaFoldDB" id="A0AAP0R7Y2"/>
<reference evidence="2 3" key="1">
    <citation type="journal article" date="2024" name="Plant J.">
        <title>Genome sequences and population genomics reveal climatic adaptation and genomic divergence between two closely related sweetgum species.</title>
        <authorList>
            <person name="Xu W.Q."/>
            <person name="Ren C.Q."/>
            <person name="Zhang X.Y."/>
            <person name="Comes H.P."/>
            <person name="Liu X.H."/>
            <person name="Li Y.G."/>
            <person name="Kettle C.J."/>
            <person name="Jalonen R."/>
            <person name="Gaisberger H."/>
            <person name="Ma Y.Z."/>
            <person name="Qiu Y.X."/>
        </authorList>
    </citation>
    <scope>NUCLEOTIDE SEQUENCE [LARGE SCALE GENOMIC DNA]</scope>
    <source>
        <strain evidence="2">Hangzhou</strain>
    </source>
</reference>
<keyword evidence="3" id="KW-1185">Reference proteome</keyword>
<keyword evidence="1" id="KW-0812">Transmembrane</keyword>
<dbReference type="EMBL" id="JBBPBK010000013">
    <property type="protein sequence ID" value="KAK9271649.1"/>
    <property type="molecule type" value="Genomic_DNA"/>
</dbReference>
<protein>
    <submittedName>
        <fullName evidence="2">Uncharacterized protein</fullName>
    </submittedName>
</protein>
<evidence type="ECO:0000256" key="1">
    <source>
        <dbReference type="SAM" id="Phobius"/>
    </source>
</evidence>
<keyword evidence="1" id="KW-1133">Transmembrane helix</keyword>
<dbReference type="Proteomes" id="UP001415857">
    <property type="component" value="Unassembled WGS sequence"/>
</dbReference>
<feature type="transmembrane region" description="Helical" evidence="1">
    <location>
        <begin position="12"/>
        <end position="31"/>
    </location>
</feature>
<sequence>MWSPTYRCSPRTLLMMLLVFISVSIPINAALSKKVDQIVVPQPPDAGIKCTACSSCENPCAQQFTPPPPPPPPPPPKIPPPENCNCINPLPLPPPPPRFVYVTGPPGNMYPMEPYDLDFYSGAGRSVPVGLLILVVCGVLQLLVCL</sequence>
<comment type="caution">
    <text evidence="2">The sequence shown here is derived from an EMBL/GenBank/DDBJ whole genome shotgun (WGS) entry which is preliminary data.</text>
</comment>
<proteinExistence type="predicted"/>
<keyword evidence="1" id="KW-0472">Membrane</keyword>
<evidence type="ECO:0000313" key="3">
    <source>
        <dbReference type="Proteomes" id="UP001415857"/>
    </source>
</evidence>
<gene>
    <name evidence="2" type="ORF">L1049_002012</name>
</gene>
<organism evidence="2 3">
    <name type="scientific">Liquidambar formosana</name>
    <name type="common">Formosan gum</name>
    <dbReference type="NCBI Taxonomy" id="63359"/>
    <lineage>
        <taxon>Eukaryota</taxon>
        <taxon>Viridiplantae</taxon>
        <taxon>Streptophyta</taxon>
        <taxon>Embryophyta</taxon>
        <taxon>Tracheophyta</taxon>
        <taxon>Spermatophyta</taxon>
        <taxon>Magnoliopsida</taxon>
        <taxon>eudicotyledons</taxon>
        <taxon>Gunneridae</taxon>
        <taxon>Pentapetalae</taxon>
        <taxon>Saxifragales</taxon>
        <taxon>Altingiaceae</taxon>
        <taxon>Liquidambar</taxon>
    </lineage>
</organism>
<dbReference type="PANTHER" id="PTHR35094:SF7">
    <property type="entry name" value="LEUCINE-RICH REPEAT EXTENSIN-LIKE PROTEIN 2"/>
    <property type="match status" value="1"/>
</dbReference>